<dbReference type="PIRSF" id="PIRSF037490">
    <property type="entry name" value="UCP037490_NIF3_euk"/>
    <property type="match status" value="1"/>
</dbReference>
<evidence type="ECO:0000256" key="1">
    <source>
        <dbReference type="ARBA" id="ARBA00006964"/>
    </source>
</evidence>
<dbReference type="PANTHER" id="PTHR13799">
    <property type="entry name" value="NGG1 INTERACTING FACTOR 3"/>
    <property type="match status" value="1"/>
</dbReference>
<dbReference type="NCBIfam" id="TIGR00486">
    <property type="entry name" value="YbgI_SA1388"/>
    <property type="match status" value="1"/>
</dbReference>
<dbReference type="SUPFAM" id="SSF102705">
    <property type="entry name" value="NIF3 (NGG1p interacting factor 3)-like"/>
    <property type="match status" value="1"/>
</dbReference>
<dbReference type="InterPro" id="IPR036069">
    <property type="entry name" value="DUF34/NIF3_sf"/>
</dbReference>
<dbReference type="Pfam" id="PF01784">
    <property type="entry name" value="DUF34_NIF3"/>
    <property type="match status" value="1"/>
</dbReference>
<sequence length="366" mass="41853">MLFLVRKTSTIFKSFRFNYHYYYYSTNSSKMLLEDFLEKLSKKIPLQLACDWDNVGLLVEPMEKFQIKRIILTNDLTEKVMNESIEKNADLIISYHPPIFRPFKTICQTNWKERIIAKCLVNKIAIYSPHTALDAIYGGINDWLLGPFVCSYIRPVERSLQKSTFEYQIQLNDCDKKSLICDQLKAEKIQVQINETYGIIQCNGDNLPLILNKINQQKVTFSTITTSPKLPILNEGMGRIGQLSEPMKINQIVSTLKMNLGLERIRLALADNHTDDTMIHTIGVCAGSGSSILRQIRPAVDFFITGEMSHHEVLDAIHSGTSIALCEHTNTERGYIRNVLHDYLVENFPILSISMSEVDKDPLQIV</sequence>
<reference evidence="4 5" key="2">
    <citation type="journal article" date="2022" name="Mol. Biol. Evol.">
        <title>Comparative Genomics Reveals Insights into the Divergent Evolution of Astigmatic Mites and Household Pest Adaptations.</title>
        <authorList>
            <person name="Xiong Q."/>
            <person name="Wan A.T."/>
            <person name="Liu X."/>
            <person name="Fung C.S."/>
            <person name="Xiao X."/>
            <person name="Malainual N."/>
            <person name="Hou J."/>
            <person name="Wang L."/>
            <person name="Wang M."/>
            <person name="Yang K.Y."/>
            <person name="Cui Y."/>
            <person name="Leung E.L."/>
            <person name="Nong W."/>
            <person name="Shin S.K."/>
            <person name="Au S.W."/>
            <person name="Jeong K.Y."/>
            <person name="Chew F.T."/>
            <person name="Hui J.H."/>
            <person name="Leung T.F."/>
            <person name="Tungtrongchitr A."/>
            <person name="Zhong N."/>
            <person name="Liu Z."/>
            <person name="Tsui S.K."/>
        </authorList>
    </citation>
    <scope>NUCLEOTIDE SEQUENCE [LARGE SCALE GENOMIC DNA]</scope>
    <source>
        <strain evidence="4">Derp</strain>
    </source>
</reference>
<comment type="similarity">
    <text evidence="1 3">Belongs to the GTP cyclohydrolase I type 2/NIF3 family.</text>
</comment>
<reference evidence="4 5" key="1">
    <citation type="journal article" date="2018" name="J. Allergy Clin. Immunol.">
        <title>High-quality assembly of Dermatophagoides pteronyssinus genome and transcriptome reveals a wide range of novel allergens.</title>
        <authorList>
            <person name="Liu X.Y."/>
            <person name="Yang K.Y."/>
            <person name="Wang M.Q."/>
            <person name="Kwok J.S."/>
            <person name="Zeng X."/>
            <person name="Yang Z."/>
            <person name="Xiao X.J."/>
            <person name="Lau C.P."/>
            <person name="Li Y."/>
            <person name="Huang Z.M."/>
            <person name="Ba J.G."/>
            <person name="Yim A.K."/>
            <person name="Ouyang C.Y."/>
            <person name="Ngai S.M."/>
            <person name="Chan T.F."/>
            <person name="Leung E.L."/>
            <person name="Liu L."/>
            <person name="Liu Z.G."/>
            <person name="Tsui S.K."/>
        </authorList>
    </citation>
    <scope>NUCLEOTIDE SEQUENCE [LARGE SCALE GENOMIC DNA]</scope>
    <source>
        <strain evidence="4">Derp</strain>
    </source>
</reference>
<name>A0ABQ8IWB6_DERPT</name>
<accession>A0ABQ8IWB6</accession>
<gene>
    <name evidence="4" type="primary">NIF3L1</name>
    <name evidence="4" type="ORF">DERP_008800</name>
</gene>
<protein>
    <recommendedName>
        <fullName evidence="2 3">NIF3-like protein 1</fullName>
    </recommendedName>
</protein>
<dbReference type="Gene3D" id="3.40.1390.30">
    <property type="entry name" value="NIF3 (NGG1p interacting factor 3)-like"/>
    <property type="match status" value="1"/>
</dbReference>
<evidence type="ECO:0000313" key="5">
    <source>
        <dbReference type="Proteomes" id="UP000887458"/>
    </source>
</evidence>
<dbReference type="InterPro" id="IPR017222">
    <property type="entry name" value="DUF34/NIF3_animal"/>
</dbReference>
<dbReference type="Proteomes" id="UP000887458">
    <property type="component" value="Unassembled WGS sequence"/>
</dbReference>
<proteinExistence type="inferred from homology"/>
<evidence type="ECO:0000256" key="3">
    <source>
        <dbReference type="PIRNR" id="PIRNR037490"/>
    </source>
</evidence>
<dbReference type="PANTHER" id="PTHR13799:SF13">
    <property type="entry name" value="NIF3-LIKE PROTEIN 1"/>
    <property type="match status" value="1"/>
</dbReference>
<evidence type="ECO:0000256" key="2">
    <source>
        <dbReference type="ARBA" id="ARBA00019069"/>
    </source>
</evidence>
<organism evidence="4 5">
    <name type="scientific">Dermatophagoides pteronyssinus</name>
    <name type="common">European house dust mite</name>
    <dbReference type="NCBI Taxonomy" id="6956"/>
    <lineage>
        <taxon>Eukaryota</taxon>
        <taxon>Metazoa</taxon>
        <taxon>Ecdysozoa</taxon>
        <taxon>Arthropoda</taxon>
        <taxon>Chelicerata</taxon>
        <taxon>Arachnida</taxon>
        <taxon>Acari</taxon>
        <taxon>Acariformes</taxon>
        <taxon>Sarcoptiformes</taxon>
        <taxon>Astigmata</taxon>
        <taxon>Psoroptidia</taxon>
        <taxon>Analgoidea</taxon>
        <taxon>Pyroglyphidae</taxon>
        <taxon>Dermatophagoidinae</taxon>
        <taxon>Dermatophagoides</taxon>
    </lineage>
</organism>
<dbReference type="InterPro" id="IPR002678">
    <property type="entry name" value="DUF34/NIF3"/>
</dbReference>
<evidence type="ECO:0000313" key="4">
    <source>
        <dbReference type="EMBL" id="KAH9414604.1"/>
    </source>
</evidence>
<dbReference type="EMBL" id="NJHN03000107">
    <property type="protein sequence ID" value="KAH9414604.1"/>
    <property type="molecule type" value="Genomic_DNA"/>
</dbReference>
<keyword evidence="5" id="KW-1185">Reference proteome</keyword>
<comment type="caution">
    <text evidence="4">The sequence shown here is derived from an EMBL/GenBank/DDBJ whole genome shotgun (WGS) entry which is preliminary data.</text>
</comment>